<dbReference type="AlphaFoldDB" id="A0A0M9CEX3"/>
<protein>
    <submittedName>
        <fullName evidence="1">Uncharacterized protein</fullName>
    </submittedName>
</protein>
<accession>A0A0M9CEX3</accession>
<gene>
    <name evidence="1" type="ORF">I602_339</name>
    <name evidence="2" type="ORF">SAMN05444353_1445</name>
</gene>
<organism evidence="1 3">
    <name type="scientific">Polaribacter dokdonensis DSW-5</name>
    <dbReference type="NCBI Taxonomy" id="1300348"/>
    <lineage>
        <taxon>Bacteria</taxon>
        <taxon>Pseudomonadati</taxon>
        <taxon>Bacteroidota</taxon>
        <taxon>Flavobacteriia</taxon>
        <taxon>Flavobacteriales</taxon>
        <taxon>Flavobacteriaceae</taxon>
    </lineage>
</organism>
<keyword evidence="4" id="KW-1185">Reference proteome</keyword>
<comment type="caution">
    <text evidence="1">The sequence shown here is derived from an EMBL/GenBank/DDBJ whole genome shotgun (WGS) entry which is preliminary data.</text>
</comment>
<dbReference type="PATRIC" id="fig|1300348.6.peg.340"/>
<name>A0A0M9CEX3_9FLAO</name>
<dbReference type="RefSeq" id="WP_176966475.1">
    <property type="nucleotide sequence ID" value="NZ_FNUE01000001.1"/>
</dbReference>
<dbReference type="STRING" id="1300348.I602_339"/>
<reference evidence="1 3" key="1">
    <citation type="submission" date="2015-07" db="EMBL/GenBank/DDBJ databases">
        <title>Genome of Polaribacter dokdonenesis DSW-5, isolated from seawater off Dokdo in Korea.</title>
        <authorList>
            <person name="Yoon K."/>
            <person name="Song J.Y."/>
            <person name="Kim J.F."/>
        </authorList>
    </citation>
    <scope>NUCLEOTIDE SEQUENCE [LARGE SCALE GENOMIC DNA]</scope>
    <source>
        <strain evidence="1 3">DSW-5</strain>
    </source>
</reference>
<evidence type="ECO:0000313" key="1">
    <source>
        <dbReference type="EMBL" id="KOY50779.1"/>
    </source>
</evidence>
<dbReference type="Proteomes" id="UP000037716">
    <property type="component" value="Unassembled WGS sequence"/>
</dbReference>
<dbReference type="Proteomes" id="UP000183071">
    <property type="component" value="Unassembled WGS sequence"/>
</dbReference>
<evidence type="ECO:0000313" key="2">
    <source>
        <dbReference type="EMBL" id="SEE26275.1"/>
    </source>
</evidence>
<evidence type="ECO:0000313" key="3">
    <source>
        <dbReference type="Proteomes" id="UP000037716"/>
    </source>
</evidence>
<proteinExistence type="predicted"/>
<dbReference type="EMBL" id="FNUE01000001">
    <property type="protein sequence ID" value="SEE26275.1"/>
    <property type="molecule type" value="Genomic_DNA"/>
</dbReference>
<dbReference type="EMBL" id="LGBR01000001">
    <property type="protein sequence ID" value="KOY50779.1"/>
    <property type="molecule type" value="Genomic_DNA"/>
</dbReference>
<sequence>MYKNKKQLVKPKWFLNWLKTKLIVIISALMLGMSNSLKDEDNSIFYCQYKTEQQDKKE</sequence>
<reference evidence="2 4" key="2">
    <citation type="submission" date="2016-10" db="EMBL/GenBank/DDBJ databases">
        <authorList>
            <person name="Varghese N."/>
            <person name="Submissions S."/>
        </authorList>
    </citation>
    <scope>NUCLEOTIDE SEQUENCE [LARGE SCALE GENOMIC DNA]</scope>
    <source>
        <strain evidence="2 4">DSW-5</strain>
    </source>
</reference>
<evidence type="ECO:0000313" key="4">
    <source>
        <dbReference type="Proteomes" id="UP000183071"/>
    </source>
</evidence>